<dbReference type="Gene3D" id="2.70.98.10">
    <property type="match status" value="1"/>
</dbReference>
<feature type="domain" description="Beta galactosidase small chain/" evidence="1">
    <location>
        <begin position="1"/>
        <end position="63"/>
    </location>
</feature>
<evidence type="ECO:0000259" key="1">
    <source>
        <dbReference type="Pfam" id="PF02929"/>
    </source>
</evidence>
<dbReference type="InterPro" id="IPR014718">
    <property type="entry name" value="GH-type_carb-bd"/>
</dbReference>
<dbReference type="InterPro" id="IPR011013">
    <property type="entry name" value="Gal_mutarotase_sf_dom"/>
</dbReference>
<dbReference type="AlphaFoldDB" id="A0A6J6C5Z1"/>
<sequence length="67" mass="7445">MSATHHRDEDLFAAADVTELRRREGLVVHLDIAHRGVGTASCGPDIHPRHAIAAGNYRFAYRLLLVK</sequence>
<dbReference type="GO" id="GO:0004565">
    <property type="term" value="F:beta-galactosidase activity"/>
    <property type="evidence" value="ECO:0007669"/>
    <property type="project" value="InterPro"/>
</dbReference>
<accession>A0A6J6C5Z1</accession>
<dbReference type="SUPFAM" id="SSF74650">
    <property type="entry name" value="Galactose mutarotase-like"/>
    <property type="match status" value="1"/>
</dbReference>
<organism evidence="2">
    <name type="scientific">freshwater metagenome</name>
    <dbReference type="NCBI Taxonomy" id="449393"/>
    <lineage>
        <taxon>unclassified sequences</taxon>
        <taxon>metagenomes</taxon>
        <taxon>ecological metagenomes</taxon>
    </lineage>
</organism>
<reference evidence="2" key="1">
    <citation type="submission" date="2020-05" db="EMBL/GenBank/DDBJ databases">
        <authorList>
            <person name="Chiriac C."/>
            <person name="Salcher M."/>
            <person name="Ghai R."/>
            <person name="Kavagutti S V."/>
        </authorList>
    </citation>
    <scope>NUCLEOTIDE SEQUENCE</scope>
</reference>
<dbReference type="GO" id="GO:0009341">
    <property type="term" value="C:beta-galactosidase complex"/>
    <property type="evidence" value="ECO:0007669"/>
    <property type="project" value="InterPro"/>
</dbReference>
<dbReference type="GO" id="GO:0005975">
    <property type="term" value="P:carbohydrate metabolic process"/>
    <property type="evidence" value="ECO:0007669"/>
    <property type="project" value="InterPro"/>
</dbReference>
<name>A0A6J6C5Z1_9ZZZZ</name>
<proteinExistence type="predicted"/>
<evidence type="ECO:0000313" key="2">
    <source>
        <dbReference type="EMBL" id="CAB4546781.1"/>
    </source>
</evidence>
<protein>
    <submittedName>
        <fullName evidence="2">Unannotated protein</fullName>
    </submittedName>
</protein>
<dbReference type="EMBL" id="CAEZSL010000106">
    <property type="protein sequence ID" value="CAB4546781.1"/>
    <property type="molecule type" value="Genomic_DNA"/>
</dbReference>
<dbReference type="GO" id="GO:0030246">
    <property type="term" value="F:carbohydrate binding"/>
    <property type="evidence" value="ECO:0007669"/>
    <property type="project" value="InterPro"/>
</dbReference>
<gene>
    <name evidence="2" type="ORF">UFOPK1421_01003</name>
</gene>
<dbReference type="Pfam" id="PF02929">
    <property type="entry name" value="Bgal_small_N"/>
    <property type="match status" value="1"/>
</dbReference>
<dbReference type="InterPro" id="IPR004199">
    <property type="entry name" value="B-gal_small/dom_5"/>
</dbReference>